<evidence type="ECO:0000313" key="3">
    <source>
        <dbReference type="EMBL" id="WVN90982.1"/>
    </source>
</evidence>
<name>A0A1E3IVN7_9TREE</name>
<protein>
    <submittedName>
        <fullName evidence="3">Uncharacterized protein</fullName>
    </submittedName>
</protein>
<dbReference type="EMBL" id="CP143791">
    <property type="protein sequence ID" value="WVN90982.1"/>
    <property type="molecule type" value="Genomic_DNA"/>
</dbReference>
<dbReference type="Pfam" id="PF01464">
    <property type="entry name" value="SLT"/>
    <property type="match status" value="1"/>
</dbReference>
<accession>A0A1E3IVN7</accession>
<feature type="compositionally biased region" description="Low complexity" evidence="1">
    <location>
        <begin position="115"/>
        <end position="141"/>
    </location>
</feature>
<gene>
    <name evidence="3" type="ORF">L203_106227</name>
</gene>
<keyword evidence="2" id="KW-0732">Signal</keyword>
<dbReference type="KEGG" id="cdep:91090435"/>
<reference evidence="3" key="1">
    <citation type="submission" date="2016-06" db="EMBL/GenBank/DDBJ databases">
        <authorList>
            <person name="Cuomo C."/>
            <person name="Litvintseva A."/>
            <person name="Heitman J."/>
            <person name="Chen Y."/>
            <person name="Sun S."/>
            <person name="Springer D."/>
            <person name="Dromer F."/>
            <person name="Young S."/>
            <person name="Zeng Q."/>
            <person name="Chapman S."/>
            <person name="Gujja S."/>
            <person name="Saif S."/>
            <person name="Birren B."/>
        </authorList>
    </citation>
    <scope>NUCLEOTIDE SEQUENCE</scope>
    <source>
        <strain evidence="3">CBS 7841</strain>
    </source>
</reference>
<reference evidence="3" key="3">
    <citation type="submission" date="2024-01" db="EMBL/GenBank/DDBJ databases">
        <authorList>
            <person name="Coelho M.A."/>
            <person name="David-Palma M."/>
            <person name="Shea T."/>
            <person name="Sun S."/>
            <person name="Cuomo C.A."/>
            <person name="Heitman J."/>
        </authorList>
    </citation>
    <scope>NUCLEOTIDE SEQUENCE</scope>
    <source>
        <strain evidence="3">CBS 7841</strain>
    </source>
</reference>
<evidence type="ECO:0000313" key="4">
    <source>
        <dbReference type="Proteomes" id="UP000094043"/>
    </source>
</evidence>
<sequence length="355" mass="37284">MLPATLLATILSCLVGAQAASHALQPPHLRHKRALINSRAQIPPRDNAAFADAKRAVKRTVKKRGTKCRTRDTSFTPSATSVVPSATSTSPDSSQQPSSLGNDQAWAPHISSQPAASSTDNDWSASTTSTWSQPSPPADNTNGGGNLGVLLTITDPICGYSNANKDSPNGAEDWLNCGINSGGWTPPHVPVNQLITKDLSGDGIFAPCSAYIDKFNQYASQYGLKGIMLASFAMQESTCNPGATGGNGEAGIMQLTSDNCHGAPNYNCYDIDFNIQRGAELFSNLINANGGNVLRAIGAYNGWVDGLTVDAATAAAGQGRCAAQNNLDYLHQFCNGWLQGKSGNALGSYFNLKNC</sequence>
<dbReference type="RefSeq" id="XP_066071682.1">
    <property type="nucleotide sequence ID" value="XM_066215585.1"/>
</dbReference>
<evidence type="ECO:0000256" key="2">
    <source>
        <dbReference type="SAM" id="SignalP"/>
    </source>
</evidence>
<dbReference type="Gene3D" id="1.10.530.10">
    <property type="match status" value="1"/>
</dbReference>
<dbReference type="AlphaFoldDB" id="A0A1E3IVN7"/>
<feature type="region of interest" description="Disordered" evidence="1">
    <location>
        <begin position="46"/>
        <end position="146"/>
    </location>
</feature>
<keyword evidence="4" id="KW-1185">Reference proteome</keyword>
<feature type="chain" id="PRO_5043388600" evidence="2">
    <location>
        <begin position="20"/>
        <end position="355"/>
    </location>
</feature>
<reference evidence="3" key="2">
    <citation type="journal article" date="2022" name="Elife">
        <title>Obligate sexual reproduction of a homothallic fungus closely related to the Cryptococcus pathogenic species complex.</title>
        <authorList>
            <person name="Passer A.R."/>
            <person name="Clancey S.A."/>
            <person name="Shea T."/>
            <person name="David-Palma M."/>
            <person name="Averette A.F."/>
            <person name="Boekhout T."/>
            <person name="Porcel B.M."/>
            <person name="Nowrousian M."/>
            <person name="Cuomo C.A."/>
            <person name="Sun S."/>
            <person name="Heitman J."/>
            <person name="Coelho M.A."/>
        </authorList>
    </citation>
    <scope>NUCLEOTIDE SEQUENCE</scope>
    <source>
        <strain evidence="3">CBS 7841</strain>
    </source>
</reference>
<feature type="signal peptide" evidence="2">
    <location>
        <begin position="1"/>
        <end position="19"/>
    </location>
</feature>
<organism evidence="3 4">
    <name type="scientific">Cryptococcus depauperatus CBS 7841</name>
    <dbReference type="NCBI Taxonomy" id="1295531"/>
    <lineage>
        <taxon>Eukaryota</taxon>
        <taxon>Fungi</taxon>
        <taxon>Dikarya</taxon>
        <taxon>Basidiomycota</taxon>
        <taxon>Agaricomycotina</taxon>
        <taxon>Tremellomycetes</taxon>
        <taxon>Tremellales</taxon>
        <taxon>Cryptococcaceae</taxon>
        <taxon>Cryptococcus</taxon>
    </lineage>
</organism>
<dbReference type="InterPro" id="IPR023346">
    <property type="entry name" value="Lysozyme-like_dom_sf"/>
</dbReference>
<proteinExistence type="predicted"/>
<dbReference type="InterPro" id="IPR008258">
    <property type="entry name" value="Transglycosylase_SLT_dom_1"/>
</dbReference>
<feature type="compositionally biased region" description="Basic residues" evidence="1">
    <location>
        <begin position="56"/>
        <end position="68"/>
    </location>
</feature>
<dbReference type="SUPFAM" id="SSF53955">
    <property type="entry name" value="Lysozyme-like"/>
    <property type="match status" value="1"/>
</dbReference>
<dbReference type="VEuPathDB" id="FungiDB:L203_00936"/>
<feature type="compositionally biased region" description="Low complexity" evidence="1">
    <location>
        <begin position="76"/>
        <end position="99"/>
    </location>
</feature>
<dbReference type="OrthoDB" id="2537480at2759"/>
<dbReference type="GeneID" id="91090435"/>
<dbReference type="Proteomes" id="UP000094043">
    <property type="component" value="Chromosome 8"/>
</dbReference>
<evidence type="ECO:0000256" key="1">
    <source>
        <dbReference type="SAM" id="MobiDB-lite"/>
    </source>
</evidence>